<feature type="region of interest" description="Disordered" evidence="2">
    <location>
        <begin position="484"/>
        <end position="504"/>
    </location>
</feature>
<evidence type="ECO:0008006" key="6">
    <source>
        <dbReference type="Google" id="ProtNLM"/>
    </source>
</evidence>
<dbReference type="PANTHER" id="PTHR46007">
    <property type="entry name" value="MEDIATOR OF RNA POLYMERASE II TRANSCRIPTION SUBUNIT 12"/>
    <property type="match status" value="1"/>
</dbReference>
<feature type="transmembrane region" description="Helical" evidence="3">
    <location>
        <begin position="145"/>
        <end position="167"/>
    </location>
</feature>
<comment type="caution">
    <text evidence="4">The sequence shown here is derived from an EMBL/GenBank/DDBJ whole genome shotgun (WGS) entry which is preliminary data.</text>
</comment>
<feature type="region of interest" description="Disordered" evidence="2">
    <location>
        <begin position="1053"/>
        <end position="1114"/>
    </location>
</feature>
<feature type="compositionally biased region" description="Polar residues" evidence="2">
    <location>
        <begin position="1096"/>
        <end position="1107"/>
    </location>
</feature>
<feature type="region of interest" description="Disordered" evidence="2">
    <location>
        <begin position="544"/>
        <end position="563"/>
    </location>
</feature>
<proteinExistence type="predicted"/>
<feature type="compositionally biased region" description="Low complexity" evidence="2">
    <location>
        <begin position="783"/>
        <end position="823"/>
    </location>
</feature>
<dbReference type="Proteomes" id="UP000228987">
    <property type="component" value="Unassembled WGS sequence"/>
</dbReference>
<dbReference type="EMBL" id="NVWI01000001">
    <property type="protein sequence ID" value="PCJ43465.1"/>
    <property type="molecule type" value="Genomic_DNA"/>
</dbReference>
<feature type="transmembrane region" description="Helical" evidence="3">
    <location>
        <begin position="56"/>
        <end position="75"/>
    </location>
</feature>
<evidence type="ECO:0000313" key="4">
    <source>
        <dbReference type="EMBL" id="PCJ43465.1"/>
    </source>
</evidence>
<feature type="transmembrane region" description="Helical" evidence="3">
    <location>
        <begin position="21"/>
        <end position="44"/>
    </location>
</feature>
<organism evidence="4 5">
    <name type="scientific">SAR86 cluster bacterium</name>
    <dbReference type="NCBI Taxonomy" id="2030880"/>
    <lineage>
        <taxon>Bacteria</taxon>
        <taxon>Pseudomonadati</taxon>
        <taxon>Pseudomonadota</taxon>
        <taxon>Gammaproteobacteria</taxon>
        <taxon>SAR86 cluster</taxon>
    </lineage>
</organism>
<feature type="coiled-coil region" evidence="1">
    <location>
        <begin position="931"/>
        <end position="958"/>
    </location>
</feature>
<keyword evidence="3" id="KW-1133">Transmembrane helix</keyword>
<feature type="compositionally biased region" description="Gly residues" evidence="2">
    <location>
        <begin position="548"/>
        <end position="557"/>
    </location>
</feature>
<evidence type="ECO:0000256" key="2">
    <source>
        <dbReference type="SAM" id="MobiDB-lite"/>
    </source>
</evidence>
<sequence length="1226" mass="135681">MKATEKLELYLAEFRQRLKKLVILQGVAAVAAVILIISLIAAWLSLENGYADSTVITFRLLLILALAVVTLKGIVEPLKRIKDNVSSQIESRSAKTGGKGFQGRVETYAQMEQGNPFRELLAEDALKISESYPAAEQVKNKDMQIAGLAAAAMLAVLIYMSVGAGLFSYSLQNFLAGWASDSFVPPQSIVVLPGDESVRRGSNLRINAQVEGFDPDEATLHVRSDGEDWQEVPLIRTMDGFEFTLFSLQEEMDYYVSTTGLRSPDFTVQVVDLPSIENLELTYIFPEWTARESETSTRGDIEALAETKIILNVTTSGPLPAGELILNNTSQALSINGNEASTEFMILEEGQYYIAALVGGEQVRLSDDYFISIAEDGSPQIELMRPGQDWNATNIEEVLARVDASDDYALESLLIKYSINGGDWQEVDLYEAADELSIEHIFMLEDMRTVQTRTAAAPKIELGAFDIVLGDALLPVGVEEGEEGEEEIASLDPSAQDNEPTFDEIPLKPGDLISYYAEASDRSRTVQTDIYFIQIQAYNRRYSQSQLSGGGGGGGGSPTDEISQRQRQIVVSTWNLIREAGEGNNGQVEINSSLLSELQLTLAQQAQTLTDRARARQLNQQDEDVERFVESMDLAIQAMFPSSEHLASLELQEAIQPAQEALQHLLQAEAVFNDMQVGQQQGGSGGGGGSRASQDLAEMFELEMDMEQNQYETGESASPQAQQEQLEDIMAQLDELAQRQEQLANNMRNQQQLTEAQQYQQEMLRRDAEQLQEQLEQLQQQQLGQQGQQQANNQQQGQPGQQGQQTGQEGQQGQEQEGQQTAQNELQRRLESAIRAMNETEEAMANNLGSEELQRAAEEAQRQLEGARDQLAQDQIASMRESFASMADQSADMLLAQERMQQQLQEAMELALSERESGDNPNSRGMTLLEEMELADKKEELAADLQRLQQQMMNTMQQFGDETPAAARQLAEGNETIAERELELALSDAALYIDAGYALYIAGNERNVTEGMRALNESLERAEQLALGALDGDSDLEQALEQAGELRDQLAQLSQQNGQQPGQGGQQQGQEGEGQQGQGQQQGGLGGRPDGIVNGQGPTAWSGNGANTAFDGPIEMPGDFYDGLDNLTELTRDAIPEMQMTQEQINELLDVIRELEFSRVNRNDDIVLEEYNNMLALIEQLELSLRFEGRNTNNSNNVRTAVLDMIPEEYQESVAEYYRRLSRENN</sequence>
<gene>
    <name evidence="4" type="ORF">COA71_00915</name>
</gene>
<protein>
    <recommendedName>
        <fullName evidence="6">DUF4175 domain-containing protein</fullName>
    </recommendedName>
</protein>
<feature type="region of interest" description="Disordered" evidence="2">
    <location>
        <begin position="783"/>
        <end position="825"/>
    </location>
</feature>
<keyword evidence="3" id="KW-0472">Membrane</keyword>
<keyword evidence="3" id="KW-0812">Transmembrane</keyword>
<evidence type="ECO:0000313" key="5">
    <source>
        <dbReference type="Proteomes" id="UP000228987"/>
    </source>
</evidence>
<dbReference type="PANTHER" id="PTHR46007:SF8">
    <property type="entry name" value="C2H2-TYPE DOMAIN-CONTAINING PROTEIN"/>
    <property type="match status" value="1"/>
</dbReference>
<reference evidence="5" key="1">
    <citation type="submission" date="2017-08" db="EMBL/GenBank/DDBJ databases">
        <title>A dynamic microbial community with high functional redundancy inhabits the cold, oxic subseafloor aquifer.</title>
        <authorList>
            <person name="Tully B.J."/>
            <person name="Wheat C.G."/>
            <person name="Glazer B.T."/>
            <person name="Huber J.A."/>
        </authorList>
    </citation>
    <scope>NUCLEOTIDE SEQUENCE [LARGE SCALE GENOMIC DNA]</scope>
</reference>
<keyword evidence="1" id="KW-0175">Coiled coil</keyword>
<evidence type="ECO:0000256" key="1">
    <source>
        <dbReference type="SAM" id="Coils"/>
    </source>
</evidence>
<evidence type="ECO:0000256" key="3">
    <source>
        <dbReference type="SAM" id="Phobius"/>
    </source>
</evidence>
<dbReference type="GO" id="GO:0045944">
    <property type="term" value="P:positive regulation of transcription by RNA polymerase II"/>
    <property type="evidence" value="ECO:0007669"/>
    <property type="project" value="TreeGrafter"/>
</dbReference>
<accession>A0A2A5CIY4</accession>
<name>A0A2A5CIY4_9GAMM</name>
<feature type="compositionally biased region" description="Gly residues" evidence="2">
    <location>
        <begin position="1061"/>
        <end position="1089"/>
    </location>
</feature>
<dbReference type="AlphaFoldDB" id="A0A2A5CIY4"/>
<dbReference type="InterPro" id="IPR051647">
    <property type="entry name" value="Mediator_comp_sub12"/>
</dbReference>